<dbReference type="InterPro" id="IPR007219">
    <property type="entry name" value="XnlR_reg_dom"/>
</dbReference>
<dbReference type="AlphaFoldDB" id="A0A017RYT9"/>
<dbReference type="PANTHER" id="PTHR31001">
    <property type="entry name" value="UNCHARACTERIZED TRANSCRIPTIONAL REGULATORY PROTEIN"/>
    <property type="match status" value="1"/>
</dbReference>
<comment type="subcellular location">
    <subcellularLocation>
        <location evidence="1">Nucleus</location>
    </subcellularLocation>
</comment>
<dbReference type="InterPro" id="IPR050613">
    <property type="entry name" value="Sec_Metabolite_Reg"/>
</dbReference>
<evidence type="ECO:0000256" key="1">
    <source>
        <dbReference type="ARBA" id="ARBA00004123"/>
    </source>
</evidence>
<evidence type="ECO:0000256" key="5">
    <source>
        <dbReference type="SAM" id="MobiDB-lite"/>
    </source>
</evidence>
<keyword evidence="4" id="KW-0539">Nucleus</keyword>
<dbReference type="Pfam" id="PF04082">
    <property type="entry name" value="Fungal_trans"/>
    <property type="match status" value="1"/>
</dbReference>
<dbReference type="GO" id="GO:0008270">
    <property type="term" value="F:zinc ion binding"/>
    <property type="evidence" value="ECO:0007669"/>
    <property type="project" value="InterPro"/>
</dbReference>
<dbReference type="GO" id="GO:0003677">
    <property type="term" value="F:DNA binding"/>
    <property type="evidence" value="ECO:0007669"/>
    <property type="project" value="InterPro"/>
</dbReference>
<feature type="region of interest" description="Disordered" evidence="5">
    <location>
        <begin position="372"/>
        <end position="392"/>
    </location>
</feature>
<gene>
    <name evidence="7" type="ORF">EURHEDRAFT_382397</name>
</gene>
<keyword evidence="2" id="KW-0805">Transcription regulation</keyword>
<dbReference type="STRING" id="1388766.A0A017RYT9"/>
<protein>
    <recommendedName>
        <fullName evidence="6">Xylanolytic transcriptional activator regulatory domain-containing protein</fullName>
    </recommendedName>
</protein>
<dbReference type="GeneID" id="63694659"/>
<reference evidence="8" key="1">
    <citation type="journal article" date="2014" name="Nat. Commun.">
        <title>Genomic adaptations of the halophilic Dead Sea filamentous fungus Eurotium rubrum.</title>
        <authorList>
            <person name="Kis-Papo T."/>
            <person name="Weig A.R."/>
            <person name="Riley R."/>
            <person name="Persoh D."/>
            <person name="Salamov A."/>
            <person name="Sun H."/>
            <person name="Lipzen A."/>
            <person name="Wasser S.P."/>
            <person name="Rambold G."/>
            <person name="Grigoriev I.V."/>
            <person name="Nevo E."/>
        </authorList>
    </citation>
    <scope>NUCLEOTIDE SEQUENCE [LARGE SCALE GENOMIC DNA]</scope>
    <source>
        <strain evidence="8">CBS 135680</strain>
    </source>
</reference>
<dbReference type="RefSeq" id="XP_040633638.1">
    <property type="nucleotide sequence ID" value="XM_040779535.1"/>
</dbReference>
<evidence type="ECO:0000256" key="2">
    <source>
        <dbReference type="ARBA" id="ARBA00023015"/>
    </source>
</evidence>
<accession>A0A017RYT9</accession>
<dbReference type="EMBL" id="KK088489">
    <property type="protein sequence ID" value="EYE89948.1"/>
    <property type="molecule type" value="Genomic_DNA"/>
</dbReference>
<dbReference type="Proteomes" id="UP000019804">
    <property type="component" value="Unassembled WGS sequence"/>
</dbReference>
<evidence type="ECO:0000256" key="3">
    <source>
        <dbReference type="ARBA" id="ARBA00023163"/>
    </source>
</evidence>
<sequence length="482" mass="54627">MPAAERRREFSEEKATLLKRYRTGVEDSPRRADFLKSLDLRVLRTFVLYLICGQRDENGPNVCSLVGIAIGAAMEIGLHCDGSTLNLPSFETEMRRRLWWQIYTLDVNTAKDNNSEPTILDSSFTTALPLNVNGTNLDPNMGELPPSQARQTEMLFSLVRFAVSRFVRRVVFSDSFCHKSSYPILSVSEKCKAIDQFKEGIENQYLSHCDKNIALVFVMAASNRLILVKLKSTLCKPQSDHDLGSLLQANYQKVCEEILQHAHTMQQYERGKQRLWLSQTYFEWDALACFLLSLCIAPPPEPSSAAWRAIDEIYNYWKNDPDTNQDCRWKHIEELRWKALTVRDRMQIALQTPEFSGPELVVHSSEVSPAISNHETSMRPGQLPSSRGCSPASTTPFMRHIQTTEANLPTNQFHSSIFTDTATTMASTQSEHEDVSIGTELPGTGTACEWSAELFGRYWDIARSGQVNYIETTKIPRPSLLL</sequence>
<evidence type="ECO:0000259" key="6">
    <source>
        <dbReference type="SMART" id="SM00906"/>
    </source>
</evidence>
<organism evidence="7 8">
    <name type="scientific">Aspergillus ruber (strain CBS 135680)</name>
    <dbReference type="NCBI Taxonomy" id="1388766"/>
    <lineage>
        <taxon>Eukaryota</taxon>
        <taxon>Fungi</taxon>
        <taxon>Dikarya</taxon>
        <taxon>Ascomycota</taxon>
        <taxon>Pezizomycotina</taxon>
        <taxon>Eurotiomycetes</taxon>
        <taxon>Eurotiomycetidae</taxon>
        <taxon>Eurotiales</taxon>
        <taxon>Aspergillaceae</taxon>
        <taxon>Aspergillus</taxon>
        <taxon>Aspergillus subgen. Aspergillus</taxon>
    </lineage>
</organism>
<feature type="compositionally biased region" description="Polar residues" evidence="5">
    <location>
        <begin position="383"/>
        <end position="392"/>
    </location>
</feature>
<dbReference type="SMART" id="SM00906">
    <property type="entry name" value="Fungal_trans"/>
    <property type="match status" value="1"/>
</dbReference>
<name>A0A017RYT9_ASPRC</name>
<evidence type="ECO:0000256" key="4">
    <source>
        <dbReference type="ARBA" id="ARBA00023242"/>
    </source>
</evidence>
<dbReference type="PANTHER" id="PTHR31001:SF91">
    <property type="entry name" value="ZN(II)2CYS6 TRANSCRIPTION FACTOR (EUROFUNG)"/>
    <property type="match status" value="1"/>
</dbReference>
<dbReference type="GO" id="GO:0006351">
    <property type="term" value="P:DNA-templated transcription"/>
    <property type="evidence" value="ECO:0007669"/>
    <property type="project" value="InterPro"/>
</dbReference>
<keyword evidence="3" id="KW-0804">Transcription</keyword>
<evidence type="ECO:0000313" key="7">
    <source>
        <dbReference type="EMBL" id="EYE89948.1"/>
    </source>
</evidence>
<dbReference type="CDD" id="cd12148">
    <property type="entry name" value="fungal_TF_MHR"/>
    <property type="match status" value="1"/>
</dbReference>
<dbReference type="HOGENOM" id="CLU_004083_3_0_1"/>
<dbReference type="OrthoDB" id="435881at2759"/>
<evidence type="ECO:0000313" key="8">
    <source>
        <dbReference type="Proteomes" id="UP000019804"/>
    </source>
</evidence>
<feature type="domain" description="Xylanolytic transcriptional activator regulatory" evidence="6">
    <location>
        <begin position="62"/>
        <end position="135"/>
    </location>
</feature>
<keyword evidence="8" id="KW-1185">Reference proteome</keyword>
<dbReference type="GO" id="GO:0005634">
    <property type="term" value="C:nucleus"/>
    <property type="evidence" value="ECO:0007669"/>
    <property type="project" value="UniProtKB-SubCell"/>
</dbReference>
<proteinExistence type="predicted"/>